<proteinExistence type="predicted"/>
<feature type="transmembrane region" description="Helical" evidence="1">
    <location>
        <begin position="22"/>
        <end position="48"/>
    </location>
</feature>
<keyword evidence="1" id="KW-0812">Transmembrane</keyword>
<dbReference type="STRING" id="334253.SAMN04487943_101684"/>
<evidence type="ECO:0000313" key="2">
    <source>
        <dbReference type="EMBL" id="SFL46408.1"/>
    </source>
</evidence>
<dbReference type="AlphaFoldDB" id="A0A1I4HW89"/>
<keyword evidence="1" id="KW-0472">Membrane</keyword>
<keyword evidence="3" id="KW-1185">Reference proteome</keyword>
<dbReference type="Pfam" id="PF04854">
    <property type="entry name" value="DUF624"/>
    <property type="match status" value="1"/>
</dbReference>
<feature type="transmembrane region" description="Helical" evidence="1">
    <location>
        <begin position="77"/>
        <end position="96"/>
    </location>
</feature>
<feature type="transmembrane region" description="Helical" evidence="1">
    <location>
        <begin position="143"/>
        <end position="169"/>
    </location>
</feature>
<dbReference type="InterPro" id="IPR006938">
    <property type="entry name" value="DUF624"/>
</dbReference>
<dbReference type="EMBL" id="FOTR01000001">
    <property type="protein sequence ID" value="SFL46408.1"/>
    <property type="molecule type" value="Genomic_DNA"/>
</dbReference>
<sequence length="206" mass="24182">MLEKRWYIRLGNLGFNLILLNILWITFSLLGLIVFGFFPSTVALFAVIRKFILEDEDIPVLPEFIKQFKNEFMKSNLMGYSVTFIGVFLFLDFKIVQQISNDYLQIMMFNLILVIGIFYAISILYIFPLYVHFDFKLIQYFRYACILTIARPFHTIMLIAFLGAILFIYMYIPALILLFGISLFCFVVMKIAALSFPRKQGLKESY</sequence>
<keyword evidence="1" id="KW-1133">Transmembrane helix</keyword>
<accession>A0A1I4HW89</accession>
<organism evidence="2 3">
    <name type="scientific">Gracilibacillus orientalis</name>
    <dbReference type="NCBI Taxonomy" id="334253"/>
    <lineage>
        <taxon>Bacteria</taxon>
        <taxon>Bacillati</taxon>
        <taxon>Bacillota</taxon>
        <taxon>Bacilli</taxon>
        <taxon>Bacillales</taxon>
        <taxon>Bacillaceae</taxon>
        <taxon>Gracilibacillus</taxon>
    </lineage>
</organism>
<gene>
    <name evidence="2" type="ORF">SAMN04487943_101684</name>
</gene>
<name>A0A1I4HW89_9BACI</name>
<dbReference type="OrthoDB" id="2182676at2"/>
<dbReference type="RefSeq" id="WP_091481081.1">
    <property type="nucleotide sequence ID" value="NZ_FOTR01000001.1"/>
</dbReference>
<evidence type="ECO:0000313" key="3">
    <source>
        <dbReference type="Proteomes" id="UP000198565"/>
    </source>
</evidence>
<dbReference type="Proteomes" id="UP000198565">
    <property type="component" value="Unassembled WGS sequence"/>
</dbReference>
<evidence type="ECO:0000256" key="1">
    <source>
        <dbReference type="SAM" id="Phobius"/>
    </source>
</evidence>
<feature type="transmembrane region" description="Helical" evidence="1">
    <location>
        <begin position="108"/>
        <end position="131"/>
    </location>
</feature>
<reference evidence="3" key="1">
    <citation type="submission" date="2016-10" db="EMBL/GenBank/DDBJ databases">
        <authorList>
            <person name="Varghese N."/>
            <person name="Submissions S."/>
        </authorList>
    </citation>
    <scope>NUCLEOTIDE SEQUENCE [LARGE SCALE GENOMIC DNA]</scope>
    <source>
        <strain evidence="3">CGMCC 1.4250</strain>
    </source>
</reference>
<feature type="transmembrane region" description="Helical" evidence="1">
    <location>
        <begin position="175"/>
        <end position="196"/>
    </location>
</feature>
<protein>
    <submittedName>
        <fullName evidence="2">Uncharacterized membrane protein YesL</fullName>
    </submittedName>
</protein>